<protein>
    <submittedName>
        <fullName evidence="2">Nuclear transport factor 2 family protein</fullName>
    </submittedName>
</protein>
<dbReference type="Gene3D" id="3.10.450.50">
    <property type="match status" value="1"/>
</dbReference>
<name>A0ABY4S6J6_AQUTE</name>
<organism evidence="2 3">
    <name type="scientific">Aquincola tertiaricarbonis</name>
    <dbReference type="NCBI Taxonomy" id="391953"/>
    <lineage>
        <taxon>Bacteria</taxon>
        <taxon>Pseudomonadati</taxon>
        <taxon>Pseudomonadota</taxon>
        <taxon>Betaproteobacteria</taxon>
        <taxon>Burkholderiales</taxon>
        <taxon>Sphaerotilaceae</taxon>
        <taxon>Aquincola</taxon>
    </lineage>
</organism>
<dbReference type="InterPro" id="IPR032710">
    <property type="entry name" value="NTF2-like_dom_sf"/>
</dbReference>
<reference evidence="2" key="1">
    <citation type="submission" date="2022-05" db="EMBL/GenBank/DDBJ databases">
        <title>An RpoN-dependent PEP-CTERM gene is involved in floc formation of an Aquincola tertiaricarbonis strain.</title>
        <authorList>
            <person name="Qiu D."/>
            <person name="Xia M."/>
        </authorList>
    </citation>
    <scope>NUCLEOTIDE SEQUENCE</scope>
    <source>
        <strain evidence="2">RN12</strain>
    </source>
</reference>
<dbReference type="EMBL" id="CP097635">
    <property type="protein sequence ID" value="URI07338.1"/>
    <property type="molecule type" value="Genomic_DNA"/>
</dbReference>
<dbReference type="Proteomes" id="UP001056201">
    <property type="component" value="Chromosome 1"/>
</dbReference>
<dbReference type="Pfam" id="PF12680">
    <property type="entry name" value="SnoaL_2"/>
    <property type="match status" value="1"/>
</dbReference>
<evidence type="ECO:0000313" key="2">
    <source>
        <dbReference type="EMBL" id="URI07338.1"/>
    </source>
</evidence>
<sequence>MFHYKPAFETMTQDILPPPVAQFFRAMQAGATSEAEMMALFAEHAQYSEPFSGQMLDHVGRDAIRQTFLQGWRHPLPDMRLEVERFDVSPSGVRVDWTCHSPALPGGKGQGTNVFTLDAGLIVRLVTTFR</sequence>
<gene>
    <name evidence="2" type="ORF">MW290_01550</name>
</gene>
<accession>A0ABY4S6J6</accession>
<feature type="domain" description="SnoaL-like" evidence="1">
    <location>
        <begin position="20"/>
        <end position="124"/>
    </location>
</feature>
<dbReference type="RefSeq" id="WP_250195604.1">
    <property type="nucleotide sequence ID" value="NZ_CP097635.1"/>
</dbReference>
<keyword evidence="3" id="KW-1185">Reference proteome</keyword>
<dbReference type="InterPro" id="IPR037401">
    <property type="entry name" value="SnoaL-like"/>
</dbReference>
<dbReference type="SUPFAM" id="SSF54427">
    <property type="entry name" value="NTF2-like"/>
    <property type="match status" value="1"/>
</dbReference>
<evidence type="ECO:0000259" key="1">
    <source>
        <dbReference type="Pfam" id="PF12680"/>
    </source>
</evidence>
<evidence type="ECO:0000313" key="3">
    <source>
        <dbReference type="Proteomes" id="UP001056201"/>
    </source>
</evidence>
<proteinExistence type="predicted"/>